<proteinExistence type="predicted"/>
<reference evidence="2" key="1">
    <citation type="submission" date="2020-08" db="EMBL/GenBank/DDBJ databases">
        <title>Genome sequencing and assembly of the red palm weevil Rhynchophorus ferrugineus.</title>
        <authorList>
            <person name="Dias G.B."/>
            <person name="Bergman C.M."/>
            <person name="Manee M."/>
        </authorList>
    </citation>
    <scope>NUCLEOTIDE SEQUENCE</scope>
    <source>
        <strain evidence="2">AA-2017</strain>
        <tissue evidence="2">Whole larva</tissue>
    </source>
</reference>
<evidence type="ECO:0000313" key="2">
    <source>
        <dbReference type="EMBL" id="KAF7284161.1"/>
    </source>
</evidence>
<feature type="region of interest" description="Disordered" evidence="1">
    <location>
        <begin position="61"/>
        <end position="80"/>
    </location>
</feature>
<evidence type="ECO:0000313" key="3">
    <source>
        <dbReference type="Proteomes" id="UP000625711"/>
    </source>
</evidence>
<evidence type="ECO:0000256" key="1">
    <source>
        <dbReference type="SAM" id="MobiDB-lite"/>
    </source>
</evidence>
<keyword evidence="3" id="KW-1185">Reference proteome</keyword>
<accession>A0A834MJ12</accession>
<protein>
    <submittedName>
        <fullName evidence="2">Uncharacterized protein</fullName>
    </submittedName>
</protein>
<dbReference type="EMBL" id="JAACXV010000081">
    <property type="protein sequence ID" value="KAF7284161.1"/>
    <property type="molecule type" value="Genomic_DNA"/>
</dbReference>
<gene>
    <name evidence="2" type="ORF">GWI33_022412</name>
</gene>
<name>A0A834MJ12_RHYFE</name>
<comment type="caution">
    <text evidence="2">The sequence shown here is derived from an EMBL/GenBank/DDBJ whole genome shotgun (WGS) entry which is preliminary data.</text>
</comment>
<dbReference type="AlphaFoldDB" id="A0A834MJ12"/>
<organism evidence="2 3">
    <name type="scientific">Rhynchophorus ferrugineus</name>
    <name type="common">Red palm weevil</name>
    <name type="synonym">Curculio ferrugineus</name>
    <dbReference type="NCBI Taxonomy" id="354439"/>
    <lineage>
        <taxon>Eukaryota</taxon>
        <taxon>Metazoa</taxon>
        <taxon>Ecdysozoa</taxon>
        <taxon>Arthropoda</taxon>
        <taxon>Hexapoda</taxon>
        <taxon>Insecta</taxon>
        <taxon>Pterygota</taxon>
        <taxon>Neoptera</taxon>
        <taxon>Endopterygota</taxon>
        <taxon>Coleoptera</taxon>
        <taxon>Polyphaga</taxon>
        <taxon>Cucujiformia</taxon>
        <taxon>Curculionidae</taxon>
        <taxon>Dryophthorinae</taxon>
        <taxon>Rhynchophorus</taxon>
    </lineage>
</organism>
<sequence>MDAGREGARRLRMGDAEGRGRRVRHEILNSILRGNTVSESNITVAEAELLFDLLRSEYGIRRKPRKETSSETVGSSGNLI</sequence>
<feature type="compositionally biased region" description="Polar residues" evidence="1">
    <location>
        <begin position="70"/>
        <end position="80"/>
    </location>
</feature>
<dbReference type="Proteomes" id="UP000625711">
    <property type="component" value="Unassembled WGS sequence"/>
</dbReference>